<dbReference type="PANTHER" id="PTHR34136:SF1">
    <property type="entry name" value="UDP-N-ACETYL-D-MANNOSAMINURONIC ACID TRANSFERASE"/>
    <property type="match status" value="1"/>
</dbReference>
<keyword evidence="2" id="KW-0808">Transferase</keyword>
<dbReference type="InterPro" id="IPR004629">
    <property type="entry name" value="WecG_TagA_CpsF"/>
</dbReference>
<dbReference type="AlphaFoldDB" id="A0A1F7WN38"/>
<reference evidence="3 4" key="1">
    <citation type="journal article" date="2016" name="Nat. Commun.">
        <title>Thousands of microbial genomes shed light on interconnected biogeochemical processes in an aquifer system.</title>
        <authorList>
            <person name="Anantharaman K."/>
            <person name="Brown C.T."/>
            <person name="Hug L.A."/>
            <person name="Sharon I."/>
            <person name="Castelle C.J."/>
            <person name="Probst A.J."/>
            <person name="Thomas B.C."/>
            <person name="Singh A."/>
            <person name="Wilkins M.J."/>
            <person name="Karaoz U."/>
            <person name="Brodie E.L."/>
            <person name="Williams K.H."/>
            <person name="Hubbard S.S."/>
            <person name="Banfield J.F."/>
        </authorList>
    </citation>
    <scope>NUCLEOTIDE SEQUENCE [LARGE SCALE GENOMIC DNA]</scope>
</reference>
<comment type="caution">
    <text evidence="3">The sequence shown here is derived from an EMBL/GenBank/DDBJ whole genome shotgun (WGS) entry which is preliminary data.</text>
</comment>
<evidence type="ECO:0000256" key="1">
    <source>
        <dbReference type="ARBA" id="ARBA00022676"/>
    </source>
</evidence>
<evidence type="ECO:0000313" key="3">
    <source>
        <dbReference type="EMBL" id="OGM04253.1"/>
    </source>
</evidence>
<name>A0A1F7WN38_9BACT</name>
<dbReference type="EMBL" id="MGFK01000016">
    <property type="protein sequence ID" value="OGM04253.1"/>
    <property type="molecule type" value="Genomic_DNA"/>
</dbReference>
<keyword evidence="1" id="KW-0328">Glycosyltransferase</keyword>
<proteinExistence type="predicted"/>
<organism evidence="3 4">
    <name type="scientific">Candidatus Woesebacteria bacterium GWA1_42_12</name>
    <dbReference type="NCBI Taxonomy" id="1802472"/>
    <lineage>
        <taxon>Bacteria</taxon>
        <taxon>Candidatus Woeseibacteriota</taxon>
    </lineage>
</organism>
<dbReference type="GO" id="GO:0016758">
    <property type="term" value="F:hexosyltransferase activity"/>
    <property type="evidence" value="ECO:0007669"/>
    <property type="project" value="TreeGrafter"/>
</dbReference>
<evidence type="ECO:0000313" key="4">
    <source>
        <dbReference type="Proteomes" id="UP000177091"/>
    </source>
</evidence>
<evidence type="ECO:0008006" key="5">
    <source>
        <dbReference type="Google" id="ProtNLM"/>
    </source>
</evidence>
<dbReference type="PANTHER" id="PTHR34136">
    <property type="match status" value="1"/>
</dbReference>
<accession>A0A1F7WN38</accession>
<dbReference type="CDD" id="cd06533">
    <property type="entry name" value="Glyco_transf_WecG_TagA"/>
    <property type="match status" value="1"/>
</dbReference>
<dbReference type="Pfam" id="PF03808">
    <property type="entry name" value="Glyco_tran_WecG"/>
    <property type="match status" value="1"/>
</dbReference>
<dbReference type="Proteomes" id="UP000177091">
    <property type="component" value="Unassembled WGS sequence"/>
</dbReference>
<protein>
    <recommendedName>
        <fullName evidence="5">Glycosyl transferase, WecB/TagA/CpsF family</fullName>
    </recommendedName>
</protein>
<evidence type="ECO:0000256" key="2">
    <source>
        <dbReference type="ARBA" id="ARBA00022679"/>
    </source>
</evidence>
<gene>
    <name evidence="3" type="ORF">A2112_00040</name>
</gene>
<dbReference type="NCBIfam" id="TIGR00696">
    <property type="entry name" value="wecG_tagA_cpsF"/>
    <property type="match status" value="1"/>
</dbReference>
<sequence length="293" mass="33554">MDRKYGEILGISISSTSRGKVLAFVRSRLTNKSKFFIVTPNPEIVLASQKDKKLAKIINSASLSIADGVGLSQASRFLTLAAPKNSLLRIPFCFFQGLWVGLATFLDKEWLFREVRPIKGREMFLDLIRLANKKGWRVFLMGGEHGEGEVTARKLQRSYKRVSFAWREGPIFDREGKPISAEGLREEKEVVKAINEFRPDLLFVAMESPKQEKWIARWIDRLNIGGAMVVGGTFRYFAGHAPLPPKWMEGFGLEWAWRLITEPRRARRILNAWPIFPLRVFLYKITIDTPEAL</sequence>